<dbReference type="Gene3D" id="3.40.50.2000">
    <property type="entry name" value="Glycogen Phosphorylase B"/>
    <property type="match status" value="2"/>
</dbReference>
<dbReference type="InterPro" id="IPR028098">
    <property type="entry name" value="Glyco_trans_4-like_N"/>
</dbReference>
<feature type="compositionally biased region" description="Low complexity" evidence="1">
    <location>
        <begin position="36"/>
        <end position="48"/>
    </location>
</feature>
<feature type="compositionally biased region" description="Low complexity" evidence="1">
    <location>
        <begin position="62"/>
        <end position="75"/>
    </location>
</feature>
<dbReference type="AlphaFoldDB" id="A0A832MK21"/>
<dbReference type="EMBL" id="DSQF01000017">
    <property type="protein sequence ID" value="HGZ43387.1"/>
    <property type="molecule type" value="Genomic_DNA"/>
</dbReference>
<feature type="region of interest" description="Disordered" evidence="1">
    <location>
        <begin position="26"/>
        <end position="75"/>
    </location>
</feature>
<dbReference type="Pfam" id="PF13439">
    <property type="entry name" value="Glyco_transf_4"/>
    <property type="match status" value="1"/>
</dbReference>
<feature type="domain" description="Glycosyltransferase subfamily 4-like N-terminal" evidence="2">
    <location>
        <begin position="96"/>
        <end position="275"/>
    </location>
</feature>
<organism evidence="3">
    <name type="scientific">Eiseniibacteriota bacterium</name>
    <dbReference type="NCBI Taxonomy" id="2212470"/>
    <lineage>
        <taxon>Bacteria</taxon>
        <taxon>Candidatus Eiseniibacteriota</taxon>
    </lineage>
</organism>
<accession>A0A832MK21</accession>
<keyword evidence="3" id="KW-0808">Transferase</keyword>
<evidence type="ECO:0000313" key="3">
    <source>
        <dbReference type="EMBL" id="HGZ43387.1"/>
    </source>
</evidence>
<evidence type="ECO:0000259" key="2">
    <source>
        <dbReference type="Pfam" id="PF13439"/>
    </source>
</evidence>
<name>A0A832MK21_UNCEI</name>
<gene>
    <name evidence="3" type="ORF">ENR23_08185</name>
</gene>
<dbReference type="Pfam" id="PF13692">
    <property type="entry name" value="Glyco_trans_1_4"/>
    <property type="match status" value="1"/>
</dbReference>
<sequence length="472" mass="49743">MGVRRRRAWRVAGGRLAVAAGALAGAAGRRGRHHGAAQGQRAARAARVPGVDGERRRHARRPVPAAAGRPHAARSGGRRMLIHGAADNDLHPPRFGGTQRTFGLYRGLARRHDVRVLCMVENRSRAPREERVAGVALSRRAAWYTAAAWRLERARAAPLWLAALGHRVAAGRLAAALPGEPDVRSVDFNLAGLLARPGRALRVYLSQNVEYDFFLASAPRLAARGFWAERVRAFEADAVARADLVVAVSDEDAARFRALYGAREEALAVVPNGWDETAVRPATPAARAAARAALGLARDDYVLLFVGSDFAHNREALRWTVDVLMPAVGPSVRLVVAGAVTRALGGRREPWLVAVGPVDDLAPLLAAADAGLNPVESGGGSNVKLPTYLGAGLAALTTPFGLRGYAPLAPHAVVAERAAFADAVRARPRGWAAAGDSAPPPAVAAFAWGALGERLGACFEARLAARRAGGAP</sequence>
<protein>
    <submittedName>
        <fullName evidence="3">Glycosyltransferase</fullName>
    </submittedName>
</protein>
<proteinExistence type="predicted"/>
<reference evidence="3" key="1">
    <citation type="journal article" date="2020" name="mSystems">
        <title>Genome- and Community-Level Interaction Insights into Carbon Utilization and Element Cycling Functions of Hydrothermarchaeota in Hydrothermal Sediment.</title>
        <authorList>
            <person name="Zhou Z."/>
            <person name="Liu Y."/>
            <person name="Xu W."/>
            <person name="Pan J."/>
            <person name="Luo Z.H."/>
            <person name="Li M."/>
        </authorList>
    </citation>
    <scope>NUCLEOTIDE SEQUENCE [LARGE SCALE GENOMIC DNA]</scope>
    <source>
        <strain evidence="3">SpSt-381</strain>
    </source>
</reference>
<dbReference type="SUPFAM" id="SSF53756">
    <property type="entry name" value="UDP-Glycosyltransferase/glycogen phosphorylase"/>
    <property type="match status" value="1"/>
</dbReference>
<dbReference type="GO" id="GO:0016740">
    <property type="term" value="F:transferase activity"/>
    <property type="evidence" value="ECO:0007669"/>
    <property type="project" value="UniProtKB-KW"/>
</dbReference>
<evidence type="ECO:0000256" key="1">
    <source>
        <dbReference type="SAM" id="MobiDB-lite"/>
    </source>
</evidence>
<comment type="caution">
    <text evidence="3">The sequence shown here is derived from an EMBL/GenBank/DDBJ whole genome shotgun (WGS) entry which is preliminary data.</text>
</comment>